<evidence type="ECO:0000313" key="6">
    <source>
        <dbReference type="EMBL" id="CAE7508405.1"/>
    </source>
</evidence>
<organism evidence="6 7">
    <name type="scientific">Symbiodinium pilosum</name>
    <name type="common">Dinoflagellate</name>
    <dbReference type="NCBI Taxonomy" id="2952"/>
    <lineage>
        <taxon>Eukaryota</taxon>
        <taxon>Sar</taxon>
        <taxon>Alveolata</taxon>
        <taxon>Dinophyceae</taxon>
        <taxon>Suessiales</taxon>
        <taxon>Symbiodiniaceae</taxon>
        <taxon>Symbiodinium</taxon>
    </lineage>
</organism>
<dbReference type="Proteomes" id="UP000649617">
    <property type="component" value="Unassembled WGS sequence"/>
</dbReference>
<gene>
    <name evidence="6" type="primary">Cacna1h</name>
    <name evidence="6" type="ORF">SPIL2461_LOCUS13199</name>
</gene>
<evidence type="ECO:0000256" key="1">
    <source>
        <dbReference type="ARBA" id="ARBA00004141"/>
    </source>
</evidence>
<sequence>MPVEEVEKQQGPMSGGLFGKLHQEYSVAAVRKNVEDGLEWDRMESMRAENRCLDIVRNPWFERLTMTAIFLNAVEMAVNAEFNDYTVITDADPFFIVAELVFCAFFTTELVISDLPAAPGAGSQSKAMHPASMDVASLTLHVQSLREEVSQPRICHLHNDLPSI</sequence>
<dbReference type="InterPro" id="IPR027359">
    <property type="entry name" value="Volt_channel_dom_sf"/>
</dbReference>
<comment type="subcellular location">
    <subcellularLocation>
        <location evidence="1">Membrane</location>
        <topology evidence="1">Multi-pass membrane protein</topology>
    </subcellularLocation>
</comment>
<evidence type="ECO:0000256" key="3">
    <source>
        <dbReference type="ARBA" id="ARBA00022737"/>
    </source>
</evidence>
<dbReference type="InterPro" id="IPR018195">
    <property type="entry name" value="Transferrin_Fe_BS"/>
</dbReference>
<dbReference type="GO" id="GO:0005576">
    <property type="term" value="C:extracellular region"/>
    <property type="evidence" value="ECO:0007669"/>
    <property type="project" value="InterPro"/>
</dbReference>
<reference evidence="6" key="1">
    <citation type="submission" date="2021-02" db="EMBL/GenBank/DDBJ databases">
        <authorList>
            <person name="Dougan E. K."/>
            <person name="Rhodes N."/>
            <person name="Thang M."/>
            <person name="Chan C."/>
        </authorList>
    </citation>
    <scope>NUCLEOTIDE SEQUENCE</scope>
</reference>
<evidence type="ECO:0000256" key="5">
    <source>
        <dbReference type="ARBA" id="ARBA00023136"/>
    </source>
</evidence>
<evidence type="ECO:0000256" key="4">
    <source>
        <dbReference type="ARBA" id="ARBA00022989"/>
    </source>
</evidence>
<name>A0A812SZ14_SYMPI</name>
<keyword evidence="5" id="KW-0472">Membrane</keyword>
<dbReference type="GO" id="GO:0016020">
    <property type="term" value="C:membrane"/>
    <property type="evidence" value="ECO:0007669"/>
    <property type="project" value="UniProtKB-SubCell"/>
</dbReference>
<proteinExistence type="predicted"/>
<evidence type="ECO:0000256" key="2">
    <source>
        <dbReference type="ARBA" id="ARBA00022692"/>
    </source>
</evidence>
<accession>A0A812SZ14</accession>
<dbReference type="PROSITE" id="PS00205">
    <property type="entry name" value="TRANSFERRIN_LIKE_1"/>
    <property type="match status" value="1"/>
</dbReference>
<keyword evidence="4" id="KW-1133">Transmembrane helix</keyword>
<keyword evidence="3" id="KW-0677">Repeat</keyword>
<dbReference type="Gene3D" id="1.20.120.350">
    <property type="entry name" value="Voltage-gated potassium channels. Chain C"/>
    <property type="match status" value="1"/>
</dbReference>
<evidence type="ECO:0000313" key="7">
    <source>
        <dbReference type="Proteomes" id="UP000649617"/>
    </source>
</evidence>
<keyword evidence="7" id="KW-1185">Reference proteome</keyword>
<keyword evidence="2" id="KW-0812">Transmembrane</keyword>
<dbReference type="AlphaFoldDB" id="A0A812SZ14"/>
<protein>
    <submittedName>
        <fullName evidence="6">Cacna1h protein</fullName>
    </submittedName>
</protein>
<dbReference type="EMBL" id="CAJNIZ010028458">
    <property type="protein sequence ID" value="CAE7508405.1"/>
    <property type="molecule type" value="Genomic_DNA"/>
</dbReference>
<comment type="caution">
    <text evidence="6">The sequence shown here is derived from an EMBL/GenBank/DDBJ whole genome shotgun (WGS) entry which is preliminary data.</text>
</comment>